<dbReference type="Proteomes" id="UP000256779">
    <property type="component" value="Unassembled WGS sequence"/>
</dbReference>
<reference evidence="1 2" key="1">
    <citation type="submission" date="2018-07" db="EMBL/GenBank/DDBJ databases">
        <title>Genomic Encyclopedia of Type Strains, Phase IV (KMG-IV): sequencing the most valuable type-strain genomes for metagenomic binning, comparative biology and taxonomic classification.</title>
        <authorList>
            <person name="Goeker M."/>
        </authorList>
    </citation>
    <scope>NUCLEOTIDE SEQUENCE [LARGE SCALE GENOMIC DNA]</scope>
    <source>
        <strain evidence="1 2">DSM 4134</strain>
    </source>
</reference>
<organism evidence="1 2">
    <name type="scientific">Marinoscillum furvescens DSM 4134</name>
    <dbReference type="NCBI Taxonomy" id="1122208"/>
    <lineage>
        <taxon>Bacteria</taxon>
        <taxon>Pseudomonadati</taxon>
        <taxon>Bacteroidota</taxon>
        <taxon>Cytophagia</taxon>
        <taxon>Cytophagales</taxon>
        <taxon>Reichenbachiellaceae</taxon>
        <taxon>Marinoscillum</taxon>
    </lineage>
</organism>
<name>A0A3D9L6X2_MARFU</name>
<protein>
    <submittedName>
        <fullName evidence="1">Uncharacterized protein</fullName>
    </submittedName>
</protein>
<evidence type="ECO:0000313" key="2">
    <source>
        <dbReference type="Proteomes" id="UP000256779"/>
    </source>
</evidence>
<dbReference type="EMBL" id="QREG01000004">
    <property type="protein sequence ID" value="REE01098.1"/>
    <property type="molecule type" value="Genomic_DNA"/>
</dbReference>
<evidence type="ECO:0000313" key="1">
    <source>
        <dbReference type="EMBL" id="REE01098.1"/>
    </source>
</evidence>
<sequence length="705" mass="80184">MIGLSKNGRQLTLDPGFEIPWNVEDDLLDFGHLGQGWSAPIQIPVKGNEWAFKYASDPANSRNRFKTYDDFAITWGGNVWWECSCVLEGVSEDGRYYEATLSTVDSVLESNKGRSLRELLKERTFSYPSGGYEVVYNHFNGTTNRGIRFPWCHFYGEVDRNPITEEYIHITNSDVFAVPFFTLKHLLNITASELGYSTEYRLTSKVLDNYLVCTPNQFTILSDGASLPYGAFVPDISVSDLIYEVSVYAGASVYVDVAKKLIQVESLDFSLKRRNGPYLALTYQRPSSTFVDDVVIRFAEGNDFLHIGPQEMQGNYLGVFDSKTDLSLEPGTAENDYGFCKWEQKYYQFLKYNDVLYMEAYATPFREKKTGTKNPIIFQSKFTPAMRDRWYYGEYDVDMTLTESAASPGKVRLNGFETSLLLSYDYFAVLEFSSRENKTQKVLSRMRNFNSVDLGRNAAPGTRGNVGTGGRGRGYEKGLPSLIVPANMTRSRSGNIITLTDYYTGVREPRLYFSTLQAIYNPTTGTPDDSFIDLLWDYIEDKEVKKIKTASQVKFFMPVIGKTLTRHGSFDFVFQDDAEDTSGTIVQWHGMQYDFNKVDTYPYASSDNLYSNSVDGESELPGVSLQIAENYEENNLWDNTLLKLRDFAQQTRIIKSLGNLSGLEAKNLSTKKIIRHLKGLMRFRSFRATLTRDGIRDQEVEGYSL</sequence>
<gene>
    <name evidence="1" type="ORF">C7460_104118</name>
</gene>
<dbReference type="AlphaFoldDB" id="A0A3D9L6X2"/>
<proteinExistence type="predicted"/>
<dbReference type="RefSeq" id="WP_115867186.1">
    <property type="nucleotide sequence ID" value="NZ_QREG01000004.1"/>
</dbReference>
<comment type="caution">
    <text evidence="1">The sequence shown here is derived from an EMBL/GenBank/DDBJ whole genome shotgun (WGS) entry which is preliminary data.</text>
</comment>
<accession>A0A3D9L6X2</accession>
<keyword evidence="2" id="KW-1185">Reference proteome</keyword>